<feature type="region of interest" description="Disordered" evidence="1">
    <location>
        <begin position="69"/>
        <end position="123"/>
    </location>
</feature>
<dbReference type="STRING" id="1177755.A7A08_01418"/>
<reference evidence="2 3" key="1">
    <citation type="submission" date="2016-07" db="EMBL/GenBank/DDBJ databases">
        <title>Draft genome sequence of Methyloligella halotolerans C2T (VKM B-2706T=CCUG 61687T=DSM 25045T), a halotolerant polyhydroxybutyrate accumulating methylotroph.</title>
        <authorList>
            <person name="Vasilenko O.V."/>
            <person name="Doronina N.V."/>
            <person name="Poroshina M.N."/>
            <person name="Tarlachkov S.V."/>
            <person name="Trotsenko Y.A."/>
        </authorList>
    </citation>
    <scope>NUCLEOTIDE SEQUENCE [LARGE SCALE GENOMIC DNA]</scope>
    <source>
        <strain evidence="2 3">VKM B-2706</strain>
    </source>
</reference>
<proteinExistence type="predicted"/>
<dbReference type="Proteomes" id="UP000095087">
    <property type="component" value="Unassembled WGS sequence"/>
</dbReference>
<keyword evidence="3" id="KW-1185">Reference proteome</keyword>
<sequence>MATIETPAIPDEPLDRGTAPAEALAQAWVEGRLERSAGPGHTLRKVPLPGYAFDKRSFWIGDLKAPEAEAREREQVVQKPAPIRQDREKTERRENGVSRAPEPARPKAPITPEAILEKVDQGELDPAAAQAMLESLMESEKAA</sequence>
<comment type="caution">
    <text evidence="2">The sequence shown here is derived from an EMBL/GenBank/DDBJ whole genome shotgun (WGS) entry which is preliminary data.</text>
</comment>
<feature type="region of interest" description="Disordered" evidence="1">
    <location>
        <begin position="1"/>
        <end position="23"/>
    </location>
</feature>
<dbReference type="Gene3D" id="3.30.70.3290">
    <property type="match status" value="1"/>
</dbReference>
<feature type="compositionally biased region" description="Basic and acidic residues" evidence="1">
    <location>
        <begin position="84"/>
        <end position="96"/>
    </location>
</feature>
<dbReference type="AlphaFoldDB" id="A0A1E2RYR9"/>
<organism evidence="2 3">
    <name type="scientific">Methyloligella halotolerans</name>
    <dbReference type="NCBI Taxonomy" id="1177755"/>
    <lineage>
        <taxon>Bacteria</taxon>
        <taxon>Pseudomonadati</taxon>
        <taxon>Pseudomonadota</taxon>
        <taxon>Alphaproteobacteria</taxon>
        <taxon>Hyphomicrobiales</taxon>
        <taxon>Hyphomicrobiaceae</taxon>
        <taxon>Methyloligella</taxon>
    </lineage>
</organism>
<name>A0A1E2RYR9_9HYPH</name>
<protein>
    <submittedName>
        <fullName evidence="2">Uncharacterized protein</fullName>
    </submittedName>
</protein>
<dbReference type="EMBL" id="MASI01000003">
    <property type="protein sequence ID" value="ODA67386.1"/>
    <property type="molecule type" value="Genomic_DNA"/>
</dbReference>
<evidence type="ECO:0000313" key="2">
    <source>
        <dbReference type="EMBL" id="ODA67386.1"/>
    </source>
</evidence>
<gene>
    <name evidence="2" type="ORF">A7A08_01418</name>
</gene>
<evidence type="ECO:0000313" key="3">
    <source>
        <dbReference type="Proteomes" id="UP000095087"/>
    </source>
</evidence>
<accession>A0A1E2RYR9</accession>
<evidence type="ECO:0000256" key="1">
    <source>
        <dbReference type="SAM" id="MobiDB-lite"/>
    </source>
</evidence>